<reference evidence="3" key="2">
    <citation type="submission" date="2021-06" db="EMBL/GenBank/DDBJ databases">
        <authorList>
            <consortium name="NCBI Pathogen Detection Project"/>
        </authorList>
    </citation>
    <scope>NUCLEOTIDE SEQUENCE</scope>
    <source>
        <strain evidence="3">HN1000</strain>
    </source>
</reference>
<dbReference type="Proteomes" id="UP000878956">
    <property type="component" value="Unassembled WGS sequence"/>
</dbReference>
<dbReference type="InterPro" id="IPR018878">
    <property type="entry name" value="ORF6C_dom"/>
</dbReference>
<reference evidence="3" key="1">
    <citation type="journal article" date="2018" name="Genome Biol.">
        <title>SKESA: strategic k-mer extension for scrupulous assemblies.</title>
        <authorList>
            <person name="Souvorov A."/>
            <person name="Agarwala R."/>
            <person name="Lipman D.J."/>
        </authorList>
    </citation>
    <scope>NUCLEOTIDE SEQUENCE</scope>
    <source>
        <strain evidence="3">HN1000</strain>
    </source>
</reference>
<feature type="domain" description="ORF6C" evidence="2">
    <location>
        <begin position="150"/>
        <end position="260"/>
    </location>
</feature>
<dbReference type="Pfam" id="PF10552">
    <property type="entry name" value="ORF6C"/>
    <property type="match status" value="1"/>
</dbReference>
<comment type="caution">
    <text evidence="3">The sequence shown here is derived from an EMBL/GenBank/DDBJ whole genome shotgun (WGS) entry which is preliminary data.</text>
</comment>
<protein>
    <submittedName>
        <fullName evidence="3">ORF6C domain-containing protein</fullName>
    </submittedName>
</protein>
<dbReference type="RefSeq" id="WP_074105793.1">
    <property type="nucleotide sequence ID" value="NZ_BING01000018.1"/>
</dbReference>
<dbReference type="Pfam" id="PF10543">
    <property type="entry name" value="ORF6N"/>
    <property type="match status" value="1"/>
</dbReference>
<evidence type="ECO:0000259" key="2">
    <source>
        <dbReference type="Pfam" id="PF10552"/>
    </source>
</evidence>
<gene>
    <name evidence="3" type="ORF">KRM00_000988</name>
</gene>
<dbReference type="EMBL" id="DAEPXK010000008">
    <property type="protein sequence ID" value="HBH1541527.1"/>
    <property type="molecule type" value="Genomic_DNA"/>
</dbReference>
<proteinExistence type="predicted"/>
<dbReference type="AlphaFoldDB" id="A0AAN5VK76"/>
<feature type="domain" description="KilA-N DNA-binding" evidence="1">
    <location>
        <begin position="27"/>
        <end position="110"/>
    </location>
</feature>
<evidence type="ECO:0000313" key="3">
    <source>
        <dbReference type="EMBL" id="HBH1541527.1"/>
    </source>
</evidence>
<evidence type="ECO:0000313" key="4">
    <source>
        <dbReference type="Proteomes" id="UP000878956"/>
    </source>
</evidence>
<sequence length="269" mass="32254">MNELKIKGKQKFMNLEIPVIEGGFGEDKKCMTDKTISEIHNQPNFKIRERIKDNIKRFKEDIDYIDLKVIRDTDDNLELLQTLGYSKMQISKADNIFLLSERGYSKLIKIMDTDLAWEIHNKIMDEYFSMRKKLNDPFENLSPELKVIIKLEQRQAELESGQHELEEKVNVLYDFSTIDYNQQETIRSLVNRRVIQVYQCLNFSAYEDAKLRKRVYFSLWKDYRKKFGVNSYKNTAKKNYDNAIKFIENWEPNYDLSNEIYMFQKVENI</sequence>
<evidence type="ECO:0000259" key="1">
    <source>
        <dbReference type="Pfam" id="PF10543"/>
    </source>
</evidence>
<accession>A0AAN5VK76</accession>
<dbReference type="InterPro" id="IPR018873">
    <property type="entry name" value="KilA-N_DNA-bd_domain"/>
</dbReference>
<name>A0AAN5VK76_CLODI</name>
<organism evidence="3 4">
    <name type="scientific">Clostridioides difficile</name>
    <name type="common">Peptoclostridium difficile</name>
    <dbReference type="NCBI Taxonomy" id="1496"/>
    <lineage>
        <taxon>Bacteria</taxon>
        <taxon>Bacillati</taxon>
        <taxon>Bacillota</taxon>
        <taxon>Clostridia</taxon>
        <taxon>Peptostreptococcales</taxon>
        <taxon>Peptostreptococcaceae</taxon>
        <taxon>Clostridioides</taxon>
    </lineage>
</organism>